<reference evidence="12 13" key="1">
    <citation type="journal article" date="2021" name="Cell">
        <title>Tracing the genetic footprints of vertebrate landing in non-teleost ray-finned fishes.</title>
        <authorList>
            <person name="Bi X."/>
            <person name="Wang K."/>
            <person name="Yang L."/>
            <person name="Pan H."/>
            <person name="Jiang H."/>
            <person name="Wei Q."/>
            <person name="Fang M."/>
            <person name="Yu H."/>
            <person name="Zhu C."/>
            <person name="Cai Y."/>
            <person name="He Y."/>
            <person name="Gan X."/>
            <person name="Zeng H."/>
            <person name="Yu D."/>
            <person name="Zhu Y."/>
            <person name="Jiang H."/>
            <person name="Qiu Q."/>
            <person name="Yang H."/>
            <person name="Zhang Y.E."/>
            <person name="Wang W."/>
            <person name="Zhu M."/>
            <person name="He S."/>
            <person name="Zhang G."/>
        </authorList>
    </citation>
    <scope>NUCLEOTIDE SEQUENCE [LARGE SCALE GENOMIC DNA]</scope>
    <source>
        <strain evidence="12">Bchr_013</strain>
    </source>
</reference>
<feature type="non-terminal residue" evidence="12">
    <location>
        <position position="1"/>
    </location>
</feature>
<evidence type="ECO:0000256" key="4">
    <source>
        <dbReference type="ARBA" id="ARBA00022490"/>
    </source>
</evidence>
<feature type="domain" description="Serine/threonine-protein kinase 11-interacting protein PH" evidence="10">
    <location>
        <begin position="548"/>
        <end position="666"/>
    </location>
</feature>
<dbReference type="EMBL" id="JAATIS010005477">
    <property type="protein sequence ID" value="KAG2458866.1"/>
    <property type="molecule type" value="Genomic_DNA"/>
</dbReference>
<evidence type="ECO:0000259" key="9">
    <source>
        <dbReference type="Pfam" id="PF23142"/>
    </source>
</evidence>
<proteinExistence type="inferred from homology"/>
<evidence type="ECO:0000259" key="10">
    <source>
        <dbReference type="Pfam" id="PF25357"/>
    </source>
</evidence>
<dbReference type="GO" id="GO:0008104">
    <property type="term" value="P:intracellular protein localization"/>
    <property type="evidence" value="ECO:0007669"/>
    <property type="project" value="TreeGrafter"/>
</dbReference>
<evidence type="ECO:0000259" key="8">
    <source>
        <dbReference type="Pfam" id="PF15904"/>
    </source>
</evidence>
<evidence type="ECO:0000313" key="13">
    <source>
        <dbReference type="Proteomes" id="UP000886611"/>
    </source>
</evidence>
<evidence type="ECO:0000313" key="12">
    <source>
        <dbReference type="EMBL" id="KAG2458866.1"/>
    </source>
</evidence>
<evidence type="ECO:0000256" key="7">
    <source>
        <dbReference type="SAM" id="MobiDB-lite"/>
    </source>
</evidence>
<comment type="similarity">
    <text evidence="2">Belongs to the STK11IP family.</text>
</comment>
<feature type="compositionally biased region" description="Basic residues" evidence="7">
    <location>
        <begin position="380"/>
        <end position="393"/>
    </location>
</feature>
<dbReference type="GO" id="GO:0005737">
    <property type="term" value="C:cytoplasm"/>
    <property type="evidence" value="ECO:0007669"/>
    <property type="project" value="UniProtKB-SubCell"/>
</dbReference>
<keyword evidence="5" id="KW-0433">Leucine-rich repeat</keyword>
<feature type="compositionally biased region" description="Polar residues" evidence="7">
    <location>
        <begin position="732"/>
        <end position="742"/>
    </location>
</feature>
<feature type="domain" description="LKB1 serine/threonine kinase interacting protein 1 N-terminal" evidence="8">
    <location>
        <begin position="9"/>
        <end position="94"/>
    </location>
</feature>
<evidence type="ECO:0000259" key="11">
    <source>
        <dbReference type="Pfam" id="PF25624"/>
    </source>
</evidence>
<dbReference type="Pfam" id="PF23142">
    <property type="entry name" value="PH_PLEKHM2"/>
    <property type="match status" value="1"/>
</dbReference>
<dbReference type="FunFam" id="3.80.10.10:FF:000527">
    <property type="entry name" value="Serine/threonine kinase 11 interacting protein"/>
    <property type="match status" value="1"/>
</dbReference>
<dbReference type="PROSITE" id="PS51450">
    <property type="entry name" value="LRR"/>
    <property type="match status" value="5"/>
</dbReference>
<comment type="subcellular location">
    <subcellularLocation>
        <location evidence="1">Cytoplasm</location>
    </subcellularLocation>
</comment>
<dbReference type="PANTHER" id="PTHR15454">
    <property type="entry name" value="NISCHARIN RELATED"/>
    <property type="match status" value="1"/>
</dbReference>
<feature type="region of interest" description="Disordered" evidence="7">
    <location>
        <begin position="450"/>
        <end position="482"/>
    </location>
</feature>
<comment type="caution">
    <text evidence="12">The sequence shown here is derived from an EMBL/GenBank/DDBJ whole genome shotgun (WGS) entry which is preliminary data.</text>
</comment>
<feature type="domain" description="STK11-interacting protein C-terminal PH" evidence="11">
    <location>
        <begin position="1039"/>
        <end position="1189"/>
    </location>
</feature>
<accession>A0A8X8BLW4</accession>
<dbReference type="InterPro" id="IPR057288">
    <property type="entry name" value="PH_PLEKHM2"/>
</dbReference>
<feature type="compositionally biased region" description="Low complexity" evidence="7">
    <location>
        <begin position="752"/>
        <end position="766"/>
    </location>
</feature>
<dbReference type="InterPro" id="IPR032675">
    <property type="entry name" value="LRR_dom_sf"/>
</dbReference>
<dbReference type="InterPro" id="IPR057292">
    <property type="entry name" value="PH_S11IP"/>
</dbReference>
<dbReference type="SUPFAM" id="SSF52075">
    <property type="entry name" value="Outer arm dynein light chain 1"/>
    <property type="match status" value="1"/>
</dbReference>
<dbReference type="InterPro" id="IPR057676">
    <property type="entry name" value="PH_S11IP_C"/>
</dbReference>
<dbReference type="Pfam" id="PF25357">
    <property type="entry name" value="PH_S11IP"/>
    <property type="match status" value="1"/>
</dbReference>
<dbReference type="InterPro" id="IPR001611">
    <property type="entry name" value="Leu-rich_rpt"/>
</dbReference>
<dbReference type="PANTHER" id="PTHR15454:SF69">
    <property type="entry name" value="SERINE_THREONINE-PROTEIN KINASE 11-INTERACTING PROTEIN"/>
    <property type="match status" value="1"/>
</dbReference>
<evidence type="ECO:0000256" key="6">
    <source>
        <dbReference type="ARBA" id="ARBA00022737"/>
    </source>
</evidence>
<feature type="region of interest" description="Disordered" evidence="7">
    <location>
        <begin position="358"/>
        <end position="413"/>
    </location>
</feature>
<keyword evidence="4" id="KW-0963">Cytoplasm</keyword>
<dbReference type="Proteomes" id="UP000886611">
    <property type="component" value="Unassembled WGS sequence"/>
</dbReference>
<dbReference type="Pfam" id="PF25624">
    <property type="entry name" value="PH_S11IP_C"/>
    <property type="match status" value="1"/>
</dbReference>
<protein>
    <recommendedName>
        <fullName evidence="3">Serine/threonine-protein kinase 11-interacting protein</fullName>
    </recommendedName>
</protein>
<dbReference type="InterPro" id="IPR031782">
    <property type="entry name" value="LIP1_N"/>
</dbReference>
<keyword evidence="13" id="KW-1185">Reference proteome</keyword>
<keyword evidence="6" id="KW-0677">Repeat</keyword>
<evidence type="ECO:0000256" key="5">
    <source>
        <dbReference type="ARBA" id="ARBA00022614"/>
    </source>
</evidence>
<gene>
    <name evidence="12" type="primary">Stk11ip</name>
    <name evidence="12" type="ORF">GTO96_0019292</name>
</gene>
<evidence type="ECO:0000256" key="1">
    <source>
        <dbReference type="ARBA" id="ARBA00004496"/>
    </source>
</evidence>
<feature type="domain" description="PLEKHM2 PH" evidence="9">
    <location>
        <begin position="896"/>
        <end position="1025"/>
    </location>
</feature>
<organism evidence="12 13">
    <name type="scientific">Polypterus senegalus</name>
    <name type="common">Senegal bichir</name>
    <dbReference type="NCBI Taxonomy" id="55291"/>
    <lineage>
        <taxon>Eukaryota</taxon>
        <taxon>Metazoa</taxon>
        <taxon>Chordata</taxon>
        <taxon>Craniata</taxon>
        <taxon>Vertebrata</taxon>
        <taxon>Euteleostomi</taxon>
        <taxon>Actinopterygii</taxon>
        <taxon>Polypteriformes</taxon>
        <taxon>Polypteridae</taxon>
        <taxon>Polypterus</taxon>
    </lineage>
</organism>
<feature type="compositionally biased region" description="Polar residues" evidence="7">
    <location>
        <begin position="465"/>
        <end position="482"/>
    </location>
</feature>
<evidence type="ECO:0000256" key="2">
    <source>
        <dbReference type="ARBA" id="ARBA00008771"/>
    </source>
</evidence>
<feature type="region of interest" description="Disordered" evidence="7">
    <location>
        <begin position="732"/>
        <end position="768"/>
    </location>
</feature>
<dbReference type="Gene3D" id="3.80.10.10">
    <property type="entry name" value="Ribonuclease Inhibitor"/>
    <property type="match status" value="1"/>
</dbReference>
<feature type="non-terminal residue" evidence="12">
    <location>
        <position position="1189"/>
    </location>
</feature>
<evidence type="ECO:0000256" key="3">
    <source>
        <dbReference type="ARBA" id="ARBA00020683"/>
    </source>
</evidence>
<dbReference type="Pfam" id="PF15904">
    <property type="entry name" value="LIP1"/>
    <property type="match status" value="1"/>
</dbReference>
<name>A0A8X8BLW4_POLSE</name>
<sequence>MSNPQGGCTPLVQSLAALLRNSGDIVLNGSSTLTLQAASLQYLTRLFEQFLLSRKHQHGFLALPSHPADTASLLQVQFLFDMLQKTVSLKLVNPLGSKLQSPVKILPFKSLKCLELKRIPPHCLEGLRAVYSQLEVFICSRSTQSLEELLSLCGGDLSSALPWLELHTLNFSYNAITALDNSLSLLNVLKSLDLSHNKIHDCEEYLLPLSELEHLNLGYNFLQTMPVLSLSCRTKLVSLILRNNELESINGVEHLSSLRHLDLSYNILIDHSKLVPLSQLHSLNTLSLDGNPLFFHWNHRCATISHLSSKATFLKFKLDGCFLSSSELGVLPKSNPQMGQSHRQSSQDDLLCDRLTQEVSSGGGDMSDSLSQNEIGASKLSRKRSKTKIKVRRPSISEPSDTEHDSQRQDASSGIFLRHKKAIEQMDNFRDQMGEDWLRFKHHLEGDQDISIETEPGPPLPSEPFKSQSDTLSKPITEPNTKTPELLESHYIVEGPDTSLKWDGLSHNQGDNIQELQEPTLEESIQDFERELTTGAHAVIKEEDDNDELEVDLCHPLVVGIESGSEASQSYDTRLFLRVTPRYAVEVDLKSAHVLDRLELERLSDIITSQAIWKEKDREEDRPVLELHFSYLSRPSRKRRYILLDENPNCALQSLVELFSNIIKDNLQKAAELSPKSVTLQCLKCKLDFSLPKENKQMVPLSRGEMEVSGNDASIKAVCPACTSDHVIQLPTQTHQQRTSSPIPKVPEVADSPNSSSPHSNLSLSSDTGIVDKSSEVHEESVLSSFQTDSFFSGKAHIFDSGETEIETMKGNGMNINTLPSLDILDSATLISHSADHTVPIQKNGLFSSGLELGGVQSKADSLAGSYSYNPQLAPKVASDSWEESCITQYNLFPEDFQTVDHRLQLFFDVEVFEDNLEDLQCFLKLSTVKYGDPEEFLALFVVSNKLMYILEITSIIQGQPSDWLRKRASHRISELSCVEVGLGSQTIHLEFDKGHSYSLIIRDSTRCKTFFSQIIEKVQEFAPKCDSKLVSISTSRIGPHHHLWPIICENADMVLSEDSKLQYFYLLAYLCQDGMPNPITVLATQDCLHLLHEDHQWTSNPPPVNTSEYSASEKVKIQDTQQISCVSSVHLFQSNPCRVDINLYDETAKEEKTWCLQMESPAPVQELVEWIRIQWEAMFGVKLSSTLH</sequence>
<dbReference type="AlphaFoldDB" id="A0A8X8BLW4"/>